<proteinExistence type="predicted"/>
<dbReference type="PANTHER" id="PTHR31286">
    <property type="entry name" value="GLYCINE-RICH CELL WALL STRUCTURAL PROTEIN 1.8-LIKE"/>
    <property type="match status" value="1"/>
</dbReference>
<feature type="region of interest" description="Disordered" evidence="2">
    <location>
        <begin position="147"/>
        <end position="171"/>
    </location>
</feature>
<dbReference type="AlphaFoldDB" id="A0AAE1XLJ0"/>
<keyword evidence="1" id="KW-0863">Zinc-finger</keyword>
<sequence length="193" mass="21756">MVDENENPRTVSLDWCDFHVLVHDLPIGKMHKDMAVFLGNQLGKFKDVDLDGPDRYWGSSLRIRVSLDITKPLRRVLKLRTSMGDELLLSLSYKRLPNYCYLCGRLGHLSKSCAMQFVDGFVDPGINVPFGPWLRAPPNLPSRSRVIPPGQHSTSNPVKRPTFISSSSSEPHISYRAPQRGVNIFGYSPPHNT</sequence>
<reference evidence="4" key="1">
    <citation type="submission" date="2020-06" db="EMBL/GenBank/DDBJ databases">
        <authorList>
            <person name="Li T."/>
            <person name="Hu X."/>
            <person name="Zhang T."/>
            <person name="Song X."/>
            <person name="Zhang H."/>
            <person name="Dai N."/>
            <person name="Sheng W."/>
            <person name="Hou X."/>
            <person name="Wei L."/>
        </authorList>
    </citation>
    <scope>NUCLEOTIDE SEQUENCE</scope>
    <source>
        <strain evidence="4">3651</strain>
        <tissue evidence="4">Leaf</tissue>
    </source>
</reference>
<comment type="caution">
    <text evidence="4">The sequence shown here is derived from an EMBL/GenBank/DDBJ whole genome shotgun (WGS) entry which is preliminary data.</text>
</comment>
<dbReference type="EMBL" id="JACGWO010000012">
    <property type="protein sequence ID" value="KAK4413609.1"/>
    <property type="molecule type" value="Genomic_DNA"/>
</dbReference>
<keyword evidence="1" id="KW-0479">Metal-binding</keyword>
<evidence type="ECO:0000313" key="4">
    <source>
        <dbReference type="EMBL" id="KAK4413609.1"/>
    </source>
</evidence>
<accession>A0AAE1XLJ0</accession>
<dbReference type="InterPro" id="IPR040256">
    <property type="entry name" value="At4g02000-like"/>
</dbReference>
<dbReference type="GO" id="GO:0003676">
    <property type="term" value="F:nucleic acid binding"/>
    <property type="evidence" value="ECO:0007669"/>
    <property type="project" value="InterPro"/>
</dbReference>
<reference evidence="4" key="2">
    <citation type="journal article" date="2024" name="Plant">
        <title>Genomic evolution and insights into agronomic trait innovations of Sesamum species.</title>
        <authorList>
            <person name="Miao H."/>
            <person name="Wang L."/>
            <person name="Qu L."/>
            <person name="Liu H."/>
            <person name="Sun Y."/>
            <person name="Le M."/>
            <person name="Wang Q."/>
            <person name="Wei S."/>
            <person name="Zheng Y."/>
            <person name="Lin W."/>
            <person name="Duan Y."/>
            <person name="Cao H."/>
            <person name="Xiong S."/>
            <person name="Wang X."/>
            <person name="Wei L."/>
            <person name="Li C."/>
            <person name="Ma Q."/>
            <person name="Ju M."/>
            <person name="Zhao R."/>
            <person name="Li G."/>
            <person name="Mu C."/>
            <person name="Tian Q."/>
            <person name="Mei H."/>
            <person name="Zhang T."/>
            <person name="Gao T."/>
            <person name="Zhang H."/>
        </authorList>
    </citation>
    <scope>NUCLEOTIDE SEQUENCE</scope>
    <source>
        <strain evidence="4">3651</strain>
    </source>
</reference>
<evidence type="ECO:0000256" key="2">
    <source>
        <dbReference type="SAM" id="MobiDB-lite"/>
    </source>
</evidence>
<dbReference type="InterPro" id="IPR001878">
    <property type="entry name" value="Znf_CCHC"/>
</dbReference>
<dbReference type="GO" id="GO:0008270">
    <property type="term" value="F:zinc ion binding"/>
    <property type="evidence" value="ECO:0007669"/>
    <property type="project" value="UniProtKB-KW"/>
</dbReference>
<dbReference type="PROSITE" id="PS50158">
    <property type="entry name" value="ZF_CCHC"/>
    <property type="match status" value="1"/>
</dbReference>
<dbReference type="PANTHER" id="PTHR31286:SF178">
    <property type="entry name" value="DUF4283 DOMAIN-CONTAINING PROTEIN"/>
    <property type="match status" value="1"/>
</dbReference>
<feature type="domain" description="CCHC-type" evidence="3">
    <location>
        <begin position="100"/>
        <end position="113"/>
    </location>
</feature>
<organism evidence="4 5">
    <name type="scientific">Sesamum alatum</name>
    <dbReference type="NCBI Taxonomy" id="300844"/>
    <lineage>
        <taxon>Eukaryota</taxon>
        <taxon>Viridiplantae</taxon>
        <taxon>Streptophyta</taxon>
        <taxon>Embryophyta</taxon>
        <taxon>Tracheophyta</taxon>
        <taxon>Spermatophyta</taxon>
        <taxon>Magnoliopsida</taxon>
        <taxon>eudicotyledons</taxon>
        <taxon>Gunneridae</taxon>
        <taxon>Pentapetalae</taxon>
        <taxon>asterids</taxon>
        <taxon>lamiids</taxon>
        <taxon>Lamiales</taxon>
        <taxon>Pedaliaceae</taxon>
        <taxon>Sesamum</taxon>
    </lineage>
</organism>
<keyword evidence="5" id="KW-1185">Reference proteome</keyword>
<evidence type="ECO:0000256" key="1">
    <source>
        <dbReference type="PROSITE-ProRule" id="PRU00047"/>
    </source>
</evidence>
<keyword evidence="1" id="KW-0862">Zinc</keyword>
<gene>
    <name evidence="4" type="ORF">Salat_2773600</name>
</gene>
<name>A0AAE1XLJ0_9LAMI</name>
<protein>
    <recommendedName>
        <fullName evidence="3">CCHC-type domain-containing protein</fullName>
    </recommendedName>
</protein>
<dbReference type="InterPro" id="IPR025836">
    <property type="entry name" value="Zn_knuckle_CX2CX4HX4C"/>
</dbReference>
<evidence type="ECO:0000259" key="3">
    <source>
        <dbReference type="PROSITE" id="PS50158"/>
    </source>
</evidence>
<dbReference type="Pfam" id="PF14392">
    <property type="entry name" value="zf-CCHC_4"/>
    <property type="match status" value="1"/>
</dbReference>
<evidence type="ECO:0000313" key="5">
    <source>
        <dbReference type="Proteomes" id="UP001293254"/>
    </source>
</evidence>
<dbReference type="Proteomes" id="UP001293254">
    <property type="component" value="Unassembled WGS sequence"/>
</dbReference>